<dbReference type="Proteomes" id="UP001190700">
    <property type="component" value="Unassembled WGS sequence"/>
</dbReference>
<sequence length="91" mass="9941">MAVSSKGGISAQLSSTEHGALLGKIEELQALLRQQRGAEQVEEVHPLDEDEEAKSDSFPNAISDEEEGIPEGRTTRVVAERVVRISLYFGF</sequence>
<organism evidence="2 3">
    <name type="scientific">Cymbomonas tetramitiformis</name>
    <dbReference type="NCBI Taxonomy" id="36881"/>
    <lineage>
        <taxon>Eukaryota</taxon>
        <taxon>Viridiplantae</taxon>
        <taxon>Chlorophyta</taxon>
        <taxon>Pyramimonadophyceae</taxon>
        <taxon>Pyramimonadales</taxon>
        <taxon>Pyramimonadaceae</taxon>
        <taxon>Cymbomonas</taxon>
    </lineage>
</organism>
<reference evidence="2 3" key="1">
    <citation type="journal article" date="2015" name="Genome Biol. Evol.">
        <title>Comparative Genomics of a Bacterivorous Green Alga Reveals Evolutionary Causalities and Consequences of Phago-Mixotrophic Mode of Nutrition.</title>
        <authorList>
            <person name="Burns J.A."/>
            <person name="Paasch A."/>
            <person name="Narechania A."/>
            <person name="Kim E."/>
        </authorList>
    </citation>
    <scope>NUCLEOTIDE SEQUENCE [LARGE SCALE GENOMIC DNA]</scope>
    <source>
        <strain evidence="2 3">PLY_AMNH</strain>
    </source>
</reference>
<dbReference type="AlphaFoldDB" id="A0AAE0C1E0"/>
<protein>
    <submittedName>
        <fullName evidence="2">Uncharacterized protein</fullName>
    </submittedName>
</protein>
<proteinExistence type="predicted"/>
<accession>A0AAE0C1E0</accession>
<feature type="region of interest" description="Disordered" evidence="1">
    <location>
        <begin position="36"/>
        <end position="73"/>
    </location>
</feature>
<gene>
    <name evidence="2" type="ORF">CYMTET_44697</name>
</gene>
<keyword evidence="3" id="KW-1185">Reference proteome</keyword>
<name>A0AAE0C1E0_9CHLO</name>
<evidence type="ECO:0000256" key="1">
    <source>
        <dbReference type="SAM" id="MobiDB-lite"/>
    </source>
</evidence>
<evidence type="ECO:0000313" key="3">
    <source>
        <dbReference type="Proteomes" id="UP001190700"/>
    </source>
</evidence>
<evidence type="ECO:0000313" key="2">
    <source>
        <dbReference type="EMBL" id="KAK3245750.1"/>
    </source>
</evidence>
<dbReference type="EMBL" id="LGRX02030318">
    <property type="protein sequence ID" value="KAK3245750.1"/>
    <property type="molecule type" value="Genomic_DNA"/>
</dbReference>
<comment type="caution">
    <text evidence="2">The sequence shown here is derived from an EMBL/GenBank/DDBJ whole genome shotgun (WGS) entry which is preliminary data.</text>
</comment>